<protein>
    <submittedName>
        <fullName evidence="1">Uncharacterized protein</fullName>
    </submittedName>
</protein>
<name>A0A8D8W746_9HEMI</name>
<dbReference type="EMBL" id="HBUF01158259">
    <property type="protein sequence ID" value="CAG6649543.1"/>
    <property type="molecule type" value="Transcribed_RNA"/>
</dbReference>
<accession>A0A8D8W746</accession>
<dbReference type="AlphaFoldDB" id="A0A8D8W746"/>
<organism evidence="1">
    <name type="scientific">Cacopsylla melanoneura</name>
    <dbReference type="NCBI Taxonomy" id="428564"/>
    <lineage>
        <taxon>Eukaryota</taxon>
        <taxon>Metazoa</taxon>
        <taxon>Ecdysozoa</taxon>
        <taxon>Arthropoda</taxon>
        <taxon>Hexapoda</taxon>
        <taxon>Insecta</taxon>
        <taxon>Pterygota</taxon>
        <taxon>Neoptera</taxon>
        <taxon>Paraneoptera</taxon>
        <taxon>Hemiptera</taxon>
        <taxon>Sternorrhyncha</taxon>
        <taxon>Psylloidea</taxon>
        <taxon>Psyllidae</taxon>
        <taxon>Psyllinae</taxon>
        <taxon>Cacopsylla</taxon>
    </lineage>
</organism>
<proteinExistence type="predicted"/>
<evidence type="ECO:0000313" key="1">
    <source>
        <dbReference type="EMBL" id="CAG6649543.1"/>
    </source>
</evidence>
<sequence length="110" mass="12538">MASPNILLVKKKDPRCEETRILNTQTEINTGIYRYTHTWQQVILSSVRGLCVFMNLTWVLCTIQTIVWVSSFKPWVCLKYEIPHPVIPRGSAATGGADLFVHLLSTILHK</sequence>
<reference evidence="1" key="1">
    <citation type="submission" date="2021-05" db="EMBL/GenBank/DDBJ databases">
        <authorList>
            <person name="Alioto T."/>
            <person name="Alioto T."/>
            <person name="Gomez Garrido J."/>
        </authorList>
    </citation>
    <scope>NUCLEOTIDE SEQUENCE</scope>
</reference>